<comment type="caution">
    <text evidence="1">The sequence shown here is derived from an EMBL/GenBank/DDBJ whole genome shotgun (WGS) entry which is preliminary data.</text>
</comment>
<sequence length="149" mass="17047">MTPISGYVCSDQRWFITLVNSTILGCPKQNSESFWAANSSCLQRLLEYKIPKLIQMKAPAEYESFRNFITGTWPLVSSVNIGFYVEQHKWEYTKRDWQYQNHGALALEWEPLLTGSLPDDLGSLPKLDRIQIDENKISGPIPTSFANCL</sequence>
<keyword evidence="2" id="KW-1185">Reference proteome</keyword>
<organism evidence="1 2">
    <name type="scientific">Rubroshorea leprosula</name>
    <dbReference type="NCBI Taxonomy" id="152421"/>
    <lineage>
        <taxon>Eukaryota</taxon>
        <taxon>Viridiplantae</taxon>
        <taxon>Streptophyta</taxon>
        <taxon>Embryophyta</taxon>
        <taxon>Tracheophyta</taxon>
        <taxon>Spermatophyta</taxon>
        <taxon>Magnoliopsida</taxon>
        <taxon>eudicotyledons</taxon>
        <taxon>Gunneridae</taxon>
        <taxon>Pentapetalae</taxon>
        <taxon>rosids</taxon>
        <taxon>malvids</taxon>
        <taxon>Malvales</taxon>
        <taxon>Dipterocarpaceae</taxon>
        <taxon>Rubroshorea</taxon>
    </lineage>
</organism>
<evidence type="ECO:0000313" key="2">
    <source>
        <dbReference type="Proteomes" id="UP001054252"/>
    </source>
</evidence>
<dbReference type="AlphaFoldDB" id="A0AAV5M2S3"/>
<evidence type="ECO:0000313" key="1">
    <source>
        <dbReference type="EMBL" id="GKV44011.1"/>
    </source>
</evidence>
<reference evidence="1 2" key="1">
    <citation type="journal article" date="2021" name="Commun. Biol.">
        <title>The genome of Shorea leprosula (Dipterocarpaceae) highlights the ecological relevance of drought in aseasonal tropical rainforests.</title>
        <authorList>
            <person name="Ng K.K.S."/>
            <person name="Kobayashi M.J."/>
            <person name="Fawcett J.A."/>
            <person name="Hatakeyama M."/>
            <person name="Paape T."/>
            <person name="Ng C.H."/>
            <person name="Ang C.C."/>
            <person name="Tnah L.H."/>
            <person name="Lee C.T."/>
            <person name="Nishiyama T."/>
            <person name="Sese J."/>
            <person name="O'Brien M.J."/>
            <person name="Copetti D."/>
            <person name="Mohd Noor M.I."/>
            <person name="Ong R.C."/>
            <person name="Putra M."/>
            <person name="Sireger I.Z."/>
            <person name="Indrioko S."/>
            <person name="Kosugi Y."/>
            <person name="Izuno A."/>
            <person name="Isagi Y."/>
            <person name="Lee S.L."/>
            <person name="Shimizu K.K."/>
        </authorList>
    </citation>
    <scope>NUCLEOTIDE SEQUENCE [LARGE SCALE GENOMIC DNA]</scope>
    <source>
        <strain evidence="1">214</strain>
    </source>
</reference>
<dbReference type="Proteomes" id="UP001054252">
    <property type="component" value="Unassembled WGS sequence"/>
</dbReference>
<dbReference type="Gene3D" id="3.80.10.10">
    <property type="entry name" value="Ribonuclease Inhibitor"/>
    <property type="match status" value="1"/>
</dbReference>
<gene>
    <name evidence="1" type="ORF">SLEP1_g51240</name>
</gene>
<proteinExistence type="predicted"/>
<dbReference type="EMBL" id="BPVZ01000175">
    <property type="protein sequence ID" value="GKV44011.1"/>
    <property type="molecule type" value="Genomic_DNA"/>
</dbReference>
<name>A0AAV5M2S3_9ROSI</name>
<dbReference type="InterPro" id="IPR032675">
    <property type="entry name" value="LRR_dom_sf"/>
</dbReference>
<protein>
    <submittedName>
        <fullName evidence="1">Uncharacterized protein</fullName>
    </submittedName>
</protein>
<accession>A0AAV5M2S3</accession>